<dbReference type="PDBsum" id="2O9L"/>
<dbReference type="EvolutionaryTrace" id="O66858"/>
<evidence type="ECO:0007829" key="18">
    <source>
        <dbReference type="PDB" id="5UI5"/>
    </source>
</evidence>
<dbReference type="Proteomes" id="UP000000798">
    <property type="component" value="Chromosome"/>
</dbReference>
<dbReference type="RefSeq" id="WP_010880356.1">
    <property type="nucleotide sequence ID" value="NC_000918.1"/>
</dbReference>
<accession>O66858</accession>
<dbReference type="PROSITE" id="PS00718">
    <property type="entry name" value="SIGMA54_2"/>
    <property type="match status" value="1"/>
</dbReference>
<keyword evidence="12" id="KW-1185">Reference proteome</keyword>
<dbReference type="Gene3D" id="1.10.10.1330">
    <property type="entry name" value="RNA polymerase sigma-54 factor, core-binding domain"/>
    <property type="match status" value="1"/>
</dbReference>
<comment type="similarity">
    <text evidence="1">Belongs to the sigma-54 factor family.</text>
</comment>
<dbReference type="PIR" id="F70353">
    <property type="entry name" value="F70353"/>
</dbReference>
<dbReference type="DisProt" id="DP01155"/>
<dbReference type="PDB" id="2K9M">
    <property type="method" value="NMR"/>
    <property type="chains" value="A=69-198"/>
</dbReference>
<evidence type="ECO:0000313" key="12">
    <source>
        <dbReference type="Proteomes" id="UP000000798"/>
    </source>
</evidence>
<reference evidence="18" key="5">
    <citation type="journal article" date="2017" name="Proc. Natl. Acad. Sci. U.S.A.">
        <title>Crystal structure of &lt;i&gt;Aquifex aeolicus&lt;/i&gt; sigma&lt;sup&gt;N&lt;/sup&gt; bound to promoter DNA and the structure of sigma&lt;sup&gt;N&lt;/sup&gt;-holoenzyme.</title>
        <authorList>
            <person name="Campbell E.A."/>
            <person name="Kamath S."/>
            <person name="Rajashankar K.R."/>
            <person name="Wu M."/>
            <person name="Darst S.A."/>
        </authorList>
    </citation>
    <scope>X-RAY CRYSTALLOGRAPHY (3.40 ANGSTROMS) OF 61-398</scope>
</reference>
<dbReference type="InParanoid" id="O66858"/>
<proteinExistence type="evidence at protein level"/>
<dbReference type="PDBsum" id="2K9L"/>
<keyword evidence="13 14" id="KW-0002">3D-structure</keyword>
<evidence type="ECO:0000256" key="8">
    <source>
        <dbReference type="ARBA" id="ARBA00023163"/>
    </source>
</evidence>
<dbReference type="GO" id="GO:0032993">
    <property type="term" value="C:protein-DNA complex"/>
    <property type="evidence" value="ECO:0000318"/>
    <property type="project" value="GO_Central"/>
</dbReference>
<sequence length="398" mass="47005">MLNQRLEVRQKLNLKLLLKQDLELLTYQTQELEKLIHEEVLVNPLIKGVFKKIPKSFEVKETVPYQIPYTPSELEELQQNIKLELEGKEQELALELLNYLNEKGFLSKSVEEISDVLRCSVEELEKVRQKVLRLEPLGVCSKDVWEFLELQIEEIYPEEEEILKKALRDLKRGKKLKPEIKGKLSRLRLFPLSSSAEKVYTFAKVDAIIEEENGEFFIYLYEDFIDIDLNEEYWELYKKSRNLQKELKEAFERYESIRKVLDIRRRNLRKVLEKIVERQKDFLTGKGSLKPLTLREVSSEIGIHESTLSRIVNSKYVKTPVGTYSLRTFFVRESAEGLTQGELMKLIKEIVENEDKRKPYSDQEIANILKEKGFKVARRTVAKYREMLGIPSSRERRI</sequence>
<feature type="domain" description="RNA polymerase sigma factor 54 core-binding" evidence="10">
    <location>
        <begin position="74"/>
        <end position="175"/>
    </location>
</feature>
<dbReference type="FunCoup" id="O66858">
    <property type="interactions" value="158"/>
</dbReference>
<dbReference type="EnsemblBacteria" id="AAC06814">
    <property type="protein sequence ID" value="AAC06814"/>
    <property type="gene ID" value="aq_599"/>
</dbReference>
<evidence type="ECO:0000259" key="10">
    <source>
        <dbReference type="Pfam" id="PF04963"/>
    </source>
</evidence>
<dbReference type="HOGENOM" id="CLU_020569_1_0_0"/>
<dbReference type="PROSITE" id="PS50044">
    <property type="entry name" value="SIGMA54_3"/>
    <property type="match status" value="1"/>
</dbReference>
<dbReference type="GO" id="GO:0001216">
    <property type="term" value="F:DNA-binding transcription activator activity"/>
    <property type="evidence" value="ECO:0000318"/>
    <property type="project" value="GO_Central"/>
</dbReference>
<gene>
    <name evidence="11" type="primary">rpoN</name>
    <name evidence="11" type="ordered locus">aq_599</name>
</gene>
<evidence type="ECO:0000256" key="7">
    <source>
        <dbReference type="ARBA" id="ARBA00023125"/>
    </source>
</evidence>
<reference evidence="16 17" key="3">
    <citation type="journal article" date="2007" name="J. Mol. Biol.">
        <title>Structural basis of DNA recognition by the alternative sigma-factor, sigma54.</title>
        <authorList>
            <person name="Doucleff M."/>
            <person name="Pelton J.G."/>
            <person name="Lee P.S."/>
            <person name="Nixon B.T."/>
            <person name="Wemmer D.E."/>
        </authorList>
    </citation>
    <scope>STRUCTURE BY NMR OF 338-398</scope>
</reference>
<evidence type="ECO:0007829" key="15">
    <source>
        <dbReference type="PDB" id="2K9M"/>
    </source>
</evidence>
<feature type="domain" description="RNA polymerase sigma factor 54 DNA-binding" evidence="9">
    <location>
        <begin position="245"/>
        <end position="397"/>
    </location>
</feature>
<organism evidence="11 12">
    <name type="scientific">Aquifex aeolicus (strain VF5)</name>
    <dbReference type="NCBI Taxonomy" id="224324"/>
    <lineage>
        <taxon>Bacteria</taxon>
        <taxon>Pseudomonadati</taxon>
        <taxon>Aquificota</taxon>
        <taxon>Aquificia</taxon>
        <taxon>Aquificales</taxon>
        <taxon>Aquificaceae</taxon>
        <taxon>Aquifex</taxon>
    </lineage>
</organism>
<dbReference type="PATRIC" id="fig|224324.8.peg.487"/>
<keyword evidence="8" id="KW-0804">Transcription</keyword>
<dbReference type="PDB" id="2O9L">
    <property type="method" value="NMR"/>
    <property type="chains" value="A=338-398"/>
</dbReference>
<reference evidence="14 15" key="4">
    <citation type="journal article" date="2009" name="J. Mol. Biol.">
        <title>Structure of the RNA polymerase core-binding domain of sigma(54) reveals a likely conformational fracture point.</title>
        <authorList>
            <person name="Hong E."/>
            <person name="Doucleff M."/>
            <person name="Wemmer D.E."/>
        </authorList>
    </citation>
    <scope>STRUCTURE BY NMR OF 69-198</scope>
</reference>
<keyword evidence="6" id="KW-0731">Sigma factor</keyword>
<dbReference type="Pfam" id="PF00309">
    <property type="entry name" value="Sigma54_AID"/>
    <property type="match status" value="1"/>
</dbReference>
<dbReference type="OrthoDB" id="9814402at2"/>
<dbReference type="NCBIfam" id="TIGR02395">
    <property type="entry name" value="rpoN_sigma"/>
    <property type="match status" value="1"/>
</dbReference>
<evidence type="ECO:0000313" key="11">
    <source>
        <dbReference type="EMBL" id="AAC06814.1"/>
    </source>
</evidence>
<dbReference type="PIRSF" id="PIRSF000774">
    <property type="entry name" value="RpoN"/>
    <property type="match status" value="1"/>
</dbReference>
<dbReference type="PANTHER" id="PTHR32248">
    <property type="entry name" value="RNA POLYMERASE SIGMA-54 FACTOR"/>
    <property type="match status" value="1"/>
</dbReference>
<evidence type="ECO:0007829" key="14">
    <source>
        <dbReference type="PDB" id="2K9L"/>
    </source>
</evidence>
<dbReference type="InterPro" id="IPR007046">
    <property type="entry name" value="RNA_pol_sigma_54_core-bd"/>
</dbReference>
<evidence type="ECO:0000256" key="6">
    <source>
        <dbReference type="ARBA" id="ARBA00023082"/>
    </source>
</evidence>
<dbReference type="PDBsum" id="5UI5"/>
<dbReference type="GO" id="GO:0000976">
    <property type="term" value="F:transcription cis-regulatory region binding"/>
    <property type="evidence" value="ECO:0000318"/>
    <property type="project" value="GO_Central"/>
</dbReference>
<evidence type="ECO:0000259" key="9">
    <source>
        <dbReference type="Pfam" id="PF04552"/>
    </source>
</evidence>
<dbReference type="GO" id="GO:0016987">
    <property type="term" value="F:sigma factor activity"/>
    <property type="evidence" value="ECO:0007669"/>
    <property type="project" value="UniProtKB-KW"/>
</dbReference>
<dbReference type="PDBsum" id="2K9M"/>
<dbReference type="GO" id="GO:0006355">
    <property type="term" value="P:regulation of DNA-templated transcription"/>
    <property type="evidence" value="ECO:0000318"/>
    <property type="project" value="GO_Central"/>
</dbReference>
<dbReference type="GO" id="GO:0000428">
    <property type="term" value="C:DNA-directed RNA polymerase complex"/>
    <property type="evidence" value="ECO:0007669"/>
    <property type="project" value="UniProtKB-KW"/>
</dbReference>
<keyword evidence="5" id="KW-0805">Transcription regulation</keyword>
<evidence type="ECO:0007829" key="17">
    <source>
        <dbReference type="PDB" id="2O9L"/>
    </source>
</evidence>
<dbReference type="InterPro" id="IPR007634">
    <property type="entry name" value="RNA_pol_sigma_54_DNA-bd"/>
</dbReference>
<evidence type="ECO:0000256" key="4">
    <source>
        <dbReference type="ARBA" id="ARBA00022695"/>
    </source>
</evidence>
<dbReference type="Gene3D" id="1.10.10.60">
    <property type="entry name" value="Homeodomain-like"/>
    <property type="match status" value="1"/>
</dbReference>
<dbReference type="AlphaFoldDB" id="O66858"/>
<dbReference type="Pfam" id="PF04963">
    <property type="entry name" value="Sigma54_CBD"/>
    <property type="match status" value="1"/>
</dbReference>
<keyword evidence="3" id="KW-0808">Transferase</keyword>
<dbReference type="InterPro" id="IPR038709">
    <property type="entry name" value="RpoN_core-bd_sf"/>
</dbReference>
<dbReference type="GO" id="GO:0016779">
    <property type="term" value="F:nucleotidyltransferase activity"/>
    <property type="evidence" value="ECO:0007669"/>
    <property type="project" value="UniProtKB-KW"/>
</dbReference>
<reference evidence="13" key="2">
    <citation type="journal article" date="2005" name="J. Biol. Chem.">
        <title>The C-terminal RpoN domain of sigma54 forms an unpredicted helix-turn-helix motif similar to domains of sigma70.</title>
        <authorList>
            <person name="Doucleff M."/>
            <person name="Malak L.T."/>
            <person name="Pelton J.G."/>
            <person name="Wemmer D.E."/>
        </authorList>
    </citation>
    <scope>STRUCTURE BY NMR OF 323-398</scope>
</reference>
<dbReference type="InterPro" id="IPR000394">
    <property type="entry name" value="RNA_pol_sigma_54"/>
</dbReference>
<reference evidence="11 12" key="1">
    <citation type="journal article" date="1998" name="Nature">
        <title>The complete genome of the hyperthermophilic bacterium Aquifex aeolicus.</title>
        <authorList>
            <person name="Deckert G."/>
            <person name="Warren P.V."/>
            <person name="Gaasterland T."/>
            <person name="Young W.G."/>
            <person name="Lenox A.L."/>
            <person name="Graham D.E."/>
            <person name="Overbeek R."/>
            <person name="Snead M.A."/>
            <person name="Keller M."/>
            <person name="Aujay M."/>
            <person name="Huber R."/>
            <person name="Feldman R.A."/>
            <person name="Short J.M."/>
            <person name="Olson G.J."/>
            <person name="Swanson R.V."/>
        </authorList>
    </citation>
    <scope>NUCLEOTIDE SEQUENCE [LARGE SCALE GENOMIC DNA]</scope>
    <source>
        <strain evidence="11 12">VF5</strain>
    </source>
</reference>
<keyword evidence="4" id="KW-0548">Nucleotidyltransferase</keyword>
<dbReference type="eggNOG" id="COG1508">
    <property type="taxonomic scope" value="Bacteria"/>
</dbReference>
<dbReference type="PRINTS" id="PR00045">
    <property type="entry name" value="SIGMA54FCT"/>
</dbReference>
<dbReference type="STRING" id="224324.aq_599"/>
<dbReference type="PDB" id="2O8K">
    <property type="method" value="NMR"/>
    <property type="chains" value="A=338-398"/>
</dbReference>
<dbReference type="PANTHER" id="PTHR32248:SF4">
    <property type="entry name" value="RNA POLYMERASE SIGMA-54 FACTOR"/>
    <property type="match status" value="1"/>
</dbReference>
<dbReference type="PDBsum" id="2AHQ"/>
<evidence type="ECO:0000256" key="5">
    <source>
        <dbReference type="ARBA" id="ARBA00023015"/>
    </source>
</evidence>
<dbReference type="EMBL" id="AE000657">
    <property type="protein sequence ID" value="AAC06814.1"/>
    <property type="molecule type" value="Genomic_DNA"/>
</dbReference>
<keyword evidence="2" id="KW-0240">DNA-directed RNA polymerase</keyword>
<dbReference type="PDB" id="2AHQ">
    <property type="method" value="NMR"/>
    <property type="chains" value="A=323-398"/>
</dbReference>
<dbReference type="PDBsum" id="2O8K"/>
<evidence type="ECO:0007829" key="16">
    <source>
        <dbReference type="PDB" id="2O8K"/>
    </source>
</evidence>
<evidence type="ECO:0000256" key="3">
    <source>
        <dbReference type="ARBA" id="ARBA00022679"/>
    </source>
</evidence>
<dbReference type="KEGG" id="aae:aq_599"/>
<name>O66858_AQUAE</name>
<protein>
    <submittedName>
        <fullName evidence="11">RNA polymerase sigma factor RpoN</fullName>
    </submittedName>
</protein>
<evidence type="ECO:0000256" key="1">
    <source>
        <dbReference type="ARBA" id="ARBA00008798"/>
    </source>
</evidence>
<dbReference type="SMR" id="O66858"/>
<dbReference type="PDB" id="2K9L">
    <property type="method" value="NMR"/>
    <property type="chains" value="A=60-135"/>
</dbReference>
<dbReference type="PDB" id="5UI5">
    <property type="method" value="X-ray"/>
    <property type="resolution" value="3.40 A"/>
    <property type="chains" value="I/V=61-398"/>
</dbReference>
<dbReference type="Pfam" id="PF04552">
    <property type="entry name" value="Sigma54_DBD"/>
    <property type="match status" value="1"/>
</dbReference>
<evidence type="ECO:0007829" key="13">
    <source>
        <dbReference type="PDB" id="2AHQ"/>
    </source>
</evidence>
<keyword evidence="7" id="KW-0238">DNA-binding</keyword>
<evidence type="ECO:0000256" key="2">
    <source>
        <dbReference type="ARBA" id="ARBA00022478"/>
    </source>
</evidence>
<dbReference type="GO" id="GO:0006352">
    <property type="term" value="P:DNA-templated transcription initiation"/>
    <property type="evidence" value="ECO:0007669"/>
    <property type="project" value="InterPro"/>
</dbReference>